<dbReference type="EMBL" id="JAXBLV010000252">
    <property type="protein sequence ID" value="MDY3563817.1"/>
    <property type="molecule type" value="Genomic_DNA"/>
</dbReference>
<name>A0ABU5FAN9_9BACT</name>
<feature type="chain" id="PRO_5045254097" evidence="1">
    <location>
        <begin position="26"/>
        <end position="157"/>
    </location>
</feature>
<sequence length="157" mass="16365">MLMRFGLLCSFAMLMLLADVGTAKAQIIVITDVQYTAPANGNPAKAEPKGTWSLPGDGNSYRVVIDYGTITNGSFTQAANVSAGGLGDLVITKVGGGGTYPWRSNGPHNLTNPPQGLYARARIQKMVGMNWQYVGGPGTEAFAPIPIPAPPPSGSND</sequence>
<reference evidence="3" key="1">
    <citation type="journal article" date="2023" name="Mar. Drugs">
        <title>Gemmata algarum, a Novel Planctomycete Isolated from an Algal Mat, Displays Antimicrobial Activity.</title>
        <authorList>
            <person name="Kumar G."/>
            <person name="Kallscheuer N."/>
            <person name="Kashif M."/>
            <person name="Ahamad S."/>
            <person name="Jagadeeshwari U."/>
            <person name="Pannikurungottu S."/>
            <person name="Haufschild T."/>
            <person name="Kabuu M."/>
            <person name="Sasikala C."/>
            <person name="Jogler C."/>
            <person name="Ramana C."/>
        </authorList>
    </citation>
    <scope>NUCLEOTIDE SEQUENCE [LARGE SCALE GENOMIC DNA]</scope>
    <source>
        <strain evidence="3">JC673</strain>
    </source>
</reference>
<dbReference type="RefSeq" id="WP_320689950.1">
    <property type="nucleotide sequence ID" value="NZ_JAXBLV010000252.1"/>
</dbReference>
<keyword evidence="3" id="KW-1185">Reference proteome</keyword>
<protein>
    <submittedName>
        <fullName evidence="2">Uncharacterized protein</fullName>
    </submittedName>
</protein>
<evidence type="ECO:0000313" key="3">
    <source>
        <dbReference type="Proteomes" id="UP001272242"/>
    </source>
</evidence>
<evidence type="ECO:0000256" key="1">
    <source>
        <dbReference type="SAM" id="SignalP"/>
    </source>
</evidence>
<organism evidence="2 3">
    <name type="scientific">Gemmata algarum</name>
    <dbReference type="NCBI Taxonomy" id="2975278"/>
    <lineage>
        <taxon>Bacteria</taxon>
        <taxon>Pseudomonadati</taxon>
        <taxon>Planctomycetota</taxon>
        <taxon>Planctomycetia</taxon>
        <taxon>Gemmatales</taxon>
        <taxon>Gemmataceae</taxon>
        <taxon>Gemmata</taxon>
    </lineage>
</organism>
<gene>
    <name evidence="2" type="ORF">R5W23_005439</name>
</gene>
<dbReference type="Proteomes" id="UP001272242">
    <property type="component" value="Unassembled WGS sequence"/>
</dbReference>
<evidence type="ECO:0000313" key="2">
    <source>
        <dbReference type="EMBL" id="MDY3563817.1"/>
    </source>
</evidence>
<comment type="caution">
    <text evidence="2">The sequence shown here is derived from an EMBL/GenBank/DDBJ whole genome shotgun (WGS) entry which is preliminary data.</text>
</comment>
<accession>A0ABU5FAN9</accession>
<feature type="signal peptide" evidence="1">
    <location>
        <begin position="1"/>
        <end position="25"/>
    </location>
</feature>
<keyword evidence="1" id="KW-0732">Signal</keyword>
<proteinExistence type="predicted"/>